<evidence type="ECO:0000256" key="1">
    <source>
        <dbReference type="SAM" id="MobiDB-lite"/>
    </source>
</evidence>
<evidence type="ECO:0000313" key="3">
    <source>
        <dbReference type="Proteomes" id="UP001165269"/>
    </source>
</evidence>
<dbReference type="Proteomes" id="UP001165269">
    <property type="component" value="Unassembled WGS sequence"/>
</dbReference>
<accession>A0ABS9Y238</accession>
<dbReference type="RefSeq" id="WP_242763480.1">
    <property type="nucleotide sequence ID" value="NZ_JALDAY010000002.1"/>
</dbReference>
<gene>
    <name evidence="2" type="ORF">MQP27_09155</name>
</gene>
<feature type="region of interest" description="Disordered" evidence="1">
    <location>
        <begin position="64"/>
        <end position="83"/>
    </location>
</feature>
<keyword evidence="3" id="KW-1185">Reference proteome</keyword>
<proteinExistence type="predicted"/>
<dbReference type="EMBL" id="JALDAY010000002">
    <property type="protein sequence ID" value="MCI3271278.1"/>
    <property type="molecule type" value="Genomic_DNA"/>
</dbReference>
<protein>
    <submittedName>
        <fullName evidence="2">Acyl-CoA carboxylase subunit epsilon</fullName>
    </submittedName>
</protein>
<reference evidence="2" key="1">
    <citation type="submission" date="2022-03" db="EMBL/GenBank/DDBJ databases">
        <title>Streptomyces 7R015 and 7R016 isolated from Barleria lupulina in Thailand.</title>
        <authorList>
            <person name="Kanchanasin P."/>
            <person name="Phongsopitanun W."/>
            <person name="Tanasupawat S."/>
        </authorList>
    </citation>
    <scope>NUCLEOTIDE SEQUENCE</scope>
    <source>
        <strain evidence="2">7R015</strain>
    </source>
</reference>
<evidence type="ECO:0000313" key="2">
    <source>
        <dbReference type="EMBL" id="MCI3271278.1"/>
    </source>
</evidence>
<organism evidence="2 3">
    <name type="scientific">Streptomyces cylindrosporus</name>
    <dbReference type="NCBI Taxonomy" id="2927583"/>
    <lineage>
        <taxon>Bacteria</taxon>
        <taxon>Bacillati</taxon>
        <taxon>Actinomycetota</taxon>
        <taxon>Actinomycetes</taxon>
        <taxon>Kitasatosporales</taxon>
        <taxon>Streptomycetaceae</taxon>
        <taxon>Streptomyces</taxon>
    </lineage>
</organism>
<dbReference type="Pfam" id="PF13822">
    <property type="entry name" value="ACC_epsilon"/>
    <property type="match status" value="1"/>
</dbReference>
<dbReference type="InterPro" id="IPR032716">
    <property type="entry name" value="ACC_epsilon"/>
</dbReference>
<sequence>MTRPQTETETETERQPLVRIIRGGEPDPDELAALTAVLLARAATVEAEGRGDEEEPVRVVPLWERPGPAAPALPYRSPLSWRD</sequence>
<name>A0ABS9Y238_9ACTN</name>
<comment type="caution">
    <text evidence="2">The sequence shown here is derived from an EMBL/GenBank/DDBJ whole genome shotgun (WGS) entry which is preliminary data.</text>
</comment>